<dbReference type="Proteomes" id="UP000663866">
    <property type="component" value="Unassembled WGS sequence"/>
</dbReference>
<evidence type="ECO:0000256" key="1">
    <source>
        <dbReference type="SAM" id="MobiDB-lite"/>
    </source>
</evidence>
<comment type="caution">
    <text evidence="2">The sequence shown here is derived from an EMBL/GenBank/DDBJ whole genome shotgun (WGS) entry which is preliminary data.</text>
</comment>
<dbReference type="EMBL" id="CAJOBG010002755">
    <property type="protein sequence ID" value="CAF4026428.1"/>
    <property type="molecule type" value="Genomic_DNA"/>
</dbReference>
<evidence type="ECO:0000313" key="2">
    <source>
        <dbReference type="EMBL" id="CAF3817193.1"/>
    </source>
</evidence>
<accession>A0A819CT98</accession>
<protein>
    <submittedName>
        <fullName evidence="2">Uncharacterized protein</fullName>
    </submittedName>
</protein>
<evidence type="ECO:0000313" key="4">
    <source>
        <dbReference type="Proteomes" id="UP000663842"/>
    </source>
</evidence>
<feature type="compositionally biased region" description="Low complexity" evidence="1">
    <location>
        <begin position="718"/>
        <end position="734"/>
    </location>
</feature>
<evidence type="ECO:0000313" key="3">
    <source>
        <dbReference type="EMBL" id="CAF4026428.1"/>
    </source>
</evidence>
<reference evidence="2" key="1">
    <citation type="submission" date="2021-02" db="EMBL/GenBank/DDBJ databases">
        <authorList>
            <person name="Nowell W R."/>
        </authorList>
    </citation>
    <scope>NUCLEOTIDE SEQUENCE</scope>
</reference>
<keyword evidence="5" id="KW-1185">Reference proteome</keyword>
<name>A0A819CT98_9BILA</name>
<feature type="region of interest" description="Disordered" evidence="1">
    <location>
        <begin position="715"/>
        <end position="737"/>
    </location>
</feature>
<organism evidence="2 4">
    <name type="scientific">Rotaria magnacalcarata</name>
    <dbReference type="NCBI Taxonomy" id="392030"/>
    <lineage>
        <taxon>Eukaryota</taxon>
        <taxon>Metazoa</taxon>
        <taxon>Spiralia</taxon>
        <taxon>Gnathifera</taxon>
        <taxon>Rotifera</taxon>
        <taxon>Eurotatoria</taxon>
        <taxon>Bdelloidea</taxon>
        <taxon>Philodinida</taxon>
        <taxon>Philodinidae</taxon>
        <taxon>Rotaria</taxon>
    </lineage>
</organism>
<dbReference type="EMBL" id="CAJOBF010000434">
    <property type="protein sequence ID" value="CAF3817193.1"/>
    <property type="molecule type" value="Genomic_DNA"/>
</dbReference>
<proteinExistence type="predicted"/>
<feature type="region of interest" description="Disordered" evidence="1">
    <location>
        <begin position="621"/>
        <end position="662"/>
    </location>
</feature>
<dbReference type="AlphaFoldDB" id="A0A819CT98"/>
<feature type="compositionally biased region" description="Polar residues" evidence="1">
    <location>
        <begin position="643"/>
        <end position="662"/>
    </location>
</feature>
<dbReference type="Proteomes" id="UP000663842">
    <property type="component" value="Unassembled WGS sequence"/>
</dbReference>
<evidence type="ECO:0000313" key="5">
    <source>
        <dbReference type="Proteomes" id="UP000663866"/>
    </source>
</evidence>
<gene>
    <name evidence="3" type="ORF">OVN521_LOCUS16516</name>
    <name evidence="2" type="ORF">UXM345_LOCUS5747</name>
</gene>
<sequence length="878" mass="100329">MFYYRSNIFNFIKPFYPLNLYSMFDRKSNCLNDDCPSSSITVITTAKSYFRSIMLTNNMRKRRIYTSNLPSSSQRMMISDDQKHTIGLMQQQQPSSSSSVNRLQSSSFTIYDNNHHPQLTPKKSISSSRIRLGLRCLYPLDVNQKHQFDQIFSSNEKSANISECIFNQCISRLTTNYINTLIILTGQYREISQLRSTLISLALNHLYYFVNEQNTNLSLHISIQEFSSEITKTILTSRGKSLLLTSDYSVTCPIQTFQYINHICSNHKSFPLLITFHLINRLSNINCVRLHLLSTNDDNDDETRTTNNNNNSSQEEFSNLLMSLSLTLPSNRQKQSYHLSNKRNNHEHSLFSLTSILNEYVINNIDEHFLYIFATVNNDKQLKYWSKIQRLFRTKRNRIKMSRDSASIETVINRPNGEIWVDGPLSSSSHKNEIWIDGPRDFCPRSPKFSHLKLTPKHRSKVMLTKPKHLPTVLSPRHTLSLYAHNDIIDETELSNAFETESIVSSHCHVPVLPVFKDHSLLPFRPPPTPSITKPVLLESVKVNLKLSTDRLNDDLEMLEKTLETLLVPSPIVPNKIENESLMSQSLNRMDQLSSTMSNDEKNKRLSRIVSPTRFDRILSSENYPPSVPSSPYIMSRTRHSRTPNNLTQSSKKPQVPVRTTSLAETNPRPSIFQRLFGLRSSSNPQQPVAVIQSPPSSPLISPLTVTLDSHDDLMPLTTSSTASSASGRASSSGYESMSNTILEEMIASIPSNITNGTNSIKTRNRRSNNTAVWNSPIVHDKSHHQQRLSELKHRQNELKLELAMTKSFLLIDKNKSLDHNDSLNSTMNNSPLHAVISTSFNEEKGLEKDIEYLEKRLASAKSQLLFHAYQKNKQFKS</sequence>